<gene>
    <name evidence="6" type="ORF">DP107_17505</name>
</gene>
<evidence type="ECO:0000259" key="4">
    <source>
        <dbReference type="Pfam" id="PF04967"/>
    </source>
</evidence>
<dbReference type="InParanoid" id="A0A554MV02"/>
<name>A0A554MV02_9EURY</name>
<dbReference type="PANTHER" id="PTHR34236:SF1">
    <property type="entry name" value="DIMETHYL SULFOXIDE REDUCTASE TRANSCRIPTIONAL ACTIVATOR"/>
    <property type="match status" value="1"/>
</dbReference>
<keyword evidence="1" id="KW-0805">Transcription regulation</keyword>
<keyword evidence="2" id="KW-0804">Transcription</keyword>
<evidence type="ECO:0000313" key="6">
    <source>
        <dbReference type="EMBL" id="TSD08931.1"/>
    </source>
</evidence>
<feature type="compositionally biased region" description="Low complexity" evidence="3">
    <location>
        <begin position="1"/>
        <end position="15"/>
    </location>
</feature>
<dbReference type="PANTHER" id="PTHR34236">
    <property type="entry name" value="DIMETHYL SULFOXIDE REDUCTASE TRANSCRIPTIONAL ACTIVATOR"/>
    <property type="match status" value="1"/>
</dbReference>
<proteinExistence type="predicted"/>
<evidence type="ECO:0000256" key="3">
    <source>
        <dbReference type="SAM" id="MobiDB-lite"/>
    </source>
</evidence>
<dbReference type="Gene3D" id="1.10.10.10">
    <property type="entry name" value="Winged helix-like DNA-binding domain superfamily/Winged helix DNA-binding domain"/>
    <property type="match status" value="1"/>
</dbReference>
<sequence>MAPQPTRWSRWPSPSRCRRCRSPRRHRVRRRGTAPIPRASRPPPAAIQRGGSRAWSIGRRANPLPRMCPRFEMVPGRGLLGSAPCGGSPRRPSTVGDARIRAHLCWIPRSHGSYLLRAPQRTNMRYVKIVLIPESGGLHPAEERLRNEPAVSEEVILQLNLLDDGTAVSLATHRGDSDRLREILDTSDEVLDFEVLDTEDGIQTYIHFSPNETTGALLGLTREHEFVIDTPIRWDPDEGGAVQVGLIGDDETVQRAIEDVPDDVRLELEQLSEYDPQSQELSALLTERQRELLDTAVEVGYYEVPRRATHEDIAAELDLSTTTVGEHLRKIEARLLSEIARSH</sequence>
<feature type="region of interest" description="Disordered" evidence="3">
    <location>
        <begin position="1"/>
        <end position="54"/>
    </location>
</feature>
<organism evidence="6 7">
    <name type="scientific">Haloglomus irregulare</name>
    <dbReference type="NCBI Taxonomy" id="2234134"/>
    <lineage>
        <taxon>Archaea</taxon>
        <taxon>Methanobacteriati</taxon>
        <taxon>Methanobacteriota</taxon>
        <taxon>Stenosarchaea group</taxon>
        <taxon>Halobacteria</taxon>
        <taxon>Halobacteriales</taxon>
        <taxon>Natronomonadaceae</taxon>
        <taxon>Haloglomus</taxon>
    </lineage>
</organism>
<accession>A0A554MV02</accession>
<evidence type="ECO:0000259" key="5">
    <source>
        <dbReference type="Pfam" id="PF24278"/>
    </source>
</evidence>
<evidence type="ECO:0000256" key="2">
    <source>
        <dbReference type="ARBA" id="ARBA00023163"/>
    </source>
</evidence>
<feature type="domain" description="HTH bat-type" evidence="4">
    <location>
        <begin position="285"/>
        <end position="336"/>
    </location>
</feature>
<reference evidence="6 7" key="1">
    <citation type="submission" date="2018-06" db="EMBL/GenBank/DDBJ databases">
        <title>Natronomonas sp. F16-60 a new haloarchaeon isolated from a solar saltern of Isla Cristina, Huelva, Spain.</title>
        <authorList>
            <person name="Duran-Viseras A."/>
            <person name="Sanchez-Porro C."/>
            <person name="Ventosa A."/>
        </authorList>
    </citation>
    <scope>NUCLEOTIDE SEQUENCE [LARGE SCALE GENOMIC DNA]</scope>
    <source>
        <strain evidence="6 7">F16-60</strain>
    </source>
</reference>
<dbReference type="InterPro" id="IPR036388">
    <property type="entry name" value="WH-like_DNA-bd_sf"/>
</dbReference>
<dbReference type="Proteomes" id="UP000319894">
    <property type="component" value="Unassembled WGS sequence"/>
</dbReference>
<keyword evidence="7" id="KW-1185">Reference proteome</keyword>
<evidence type="ECO:0000313" key="7">
    <source>
        <dbReference type="Proteomes" id="UP000319894"/>
    </source>
</evidence>
<dbReference type="AlphaFoldDB" id="A0A554MV02"/>
<dbReference type="InterPro" id="IPR007050">
    <property type="entry name" value="HTH_bacterioopsin"/>
</dbReference>
<dbReference type="Pfam" id="PF04967">
    <property type="entry name" value="HTH_10"/>
    <property type="match status" value="1"/>
</dbReference>
<dbReference type="Pfam" id="PF24278">
    <property type="entry name" value="HVO_0513_N"/>
    <property type="match status" value="1"/>
</dbReference>
<protein>
    <submittedName>
        <fullName evidence="6">Uncharacterized protein</fullName>
    </submittedName>
</protein>
<evidence type="ECO:0000256" key="1">
    <source>
        <dbReference type="ARBA" id="ARBA00023015"/>
    </source>
</evidence>
<feature type="compositionally biased region" description="Basic residues" evidence="3">
    <location>
        <begin position="16"/>
        <end position="32"/>
    </location>
</feature>
<comment type="caution">
    <text evidence="6">The sequence shown here is derived from an EMBL/GenBank/DDBJ whole genome shotgun (WGS) entry which is preliminary data.</text>
</comment>
<dbReference type="EMBL" id="QMDX01000020">
    <property type="protein sequence ID" value="TSD08931.1"/>
    <property type="molecule type" value="Genomic_DNA"/>
</dbReference>
<feature type="domain" description="HVO-0513-like N-terminal" evidence="5">
    <location>
        <begin position="139"/>
        <end position="274"/>
    </location>
</feature>
<dbReference type="InterPro" id="IPR056493">
    <property type="entry name" value="HVO_0513_N"/>
</dbReference>